<dbReference type="EMBL" id="CM011684">
    <property type="protein sequence ID" value="TMS13338.1"/>
    <property type="molecule type" value="Genomic_DNA"/>
</dbReference>
<accession>A0ACD3R1U8</accession>
<proteinExistence type="predicted"/>
<name>A0ACD3R1U8_LARCR</name>
<evidence type="ECO:0000313" key="2">
    <source>
        <dbReference type="Proteomes" id="UP000793456"/>
    </source>
</evidence>
<sequence length="516" mass="57996">MTARFLLALLPLLLTLLTGVCARTAKEIYVKTGDLVALKCPCKGSNCVDAKPIWTSYTTKEMVLTKMSSAERMQMSMLIHGRSLVILNSSVKHQGNYSCSLGNASRQYWFSLMVYTTVQEETTYPWTCVAQEACELICPDANVPAKGVSPKEIYVKAGDLVALECPCKGSNCVDAKPIWTSYTTQEMDLTKMSSAERMQMGMLIHGRSLVILTASVNHQGNYSCSLGNASRQYWFSLMVYTTVQEETTYPWTCVAQEACELICPDANVPAKGHRQNITTYYYRAVEGEMFMMPCFKNENGVEEVVWSMTGEGREGNDRPCFHCQWKFLAEEKHSGKYTCLTRNLSFHLQVVKRSLECSQPKESSQLLFVGIGGGINCPGCICSNNTETNVTWYKGTTAVSTWNRSTCGKNGSLYFCKVDPRDTGLYFCDRQMIEQGIKLTVRRAVNVTVISCERRPPNITYPDVNKTEEVELGQSHTLTCEINFPFEAKFSPVVQWYMHYGGNIEDMTLLSMEKKE</sequence>
<dbReference type="Proteomes" id="UP000793456">
    <property type="component" value="Chromosome XI"/>
</dbReference>
<organism evidence="1 2">
    <name type="scientific">Larimichthys crocea</name>
    <name type="common">Large yellow croaker</name>
    <name type="synonym">Pseudosciaena crocea</name>
    <dbReference type="NCBI Taxonomy" id="215358"/>
    <lineage>
        <taxon>Eukaryota</taxon>
        <taxon>Metazoa</taxon>
        <taxon>Chordata</taxon>
        <taxon>Craniata</taxon>
        <taxon>Vertebrata</taxon>
        <taxon>Euteleostomi</taxon>
        <taxon>Actinopterygii</taxon>
        <taxon>Neopterygii</taxon>
        <taxon>Teleostei</taxon>
        <taxon>Neoteleostei</taxon>
        <taxon>Acanthomorphata</taxon>
        <taxon>Eupercaria</taxon>
        <taxon>Sciaenidae</taxon>
        <taxon>Larimichthys</taxon>
    </lineage>
</organism>
<gene>
    <name evidence="1" type="ORF">E3U43_018413</name>
</gene>
<protein>
    <submittedName>
        <fullName evidence="1">Uncharacterized protein</fullName>
    </submittedName>
</protein>
<reference evidence="1" key="1">
    <citation type="submission" date="2018-11" db="EMBL/GenBank/DDBJ databases">
        <title>The sequence and de novo assembly of Larimichthys crocea genome using PacBio and Hi-C technologies.</title>
        <authorList>
            <person name="Xu P."/>
            <person name="Chen B."/>
            <person name="Zhou Z."/>
            <person name="Ke Q."/>
            <person name="Wu Y."/>
            <person name="Bai H."/>
            <person name="Pu F."/>
        </authorList>
    </citation>
    <scope>NUCLEOTIDE SEQUENCE</scope>
    <source>
        <tissue evidence="1">Muscle</tissue>
    </source>
</reference>
<keyword evidence="2" id="KW-1185">Reference proteome</keyword>
<evidence type="ECO:0000313" key="1">
    <source>
        <dbReference type="EMBL" id="TMS13338.1"/>
    </source>
</evidence>
<comment type="caution">
    <text evidence="1">The sequence shown here is derived from an EMBL/GenBank/DDBJ whole genome shotgun (WGS) entry which is preliminary data.</text>
</comment>